<proteinExistence type="predicted"/>
<dbReference type="EMBL" id="WNWW01000412">
    <property type="protein sequence ID" value="KAF3425166.1"/>
    <property type="molecule type" value="Genomic_DNA"/>
</dbReference>
<comment type="caution">
    <text evidence="1">The sequence shown here is derived from an EMBL/GenBank/DDBJ whole genome shotgun (WGS) entry which is preliminary data.</text>
</comment>
<organism evidence="1 2">
    <name type="scientific">Frieseomelitta varia</name>
    <dbReference type="NCBI Taxonomy" id="561572"/>
    <lineage>
        <taxon>Eukaryota</taxon>
        <taxon>Metazoa</taxon>
        <taxon>Ecdysozoa</taxon>
        <taxon>Arthropoda</taxon>
        <taxon>Hexapoda</taxon>
        <taxon>Insecta</taxon>
        <taxon>Pterygota</taxon>
        <taxon>Neoptera</taxon>
        <taxon>Endopterygota</taxon>
        <taxon>Hymenoptera</taxon>
        <taxon>Apocrita</taxon>
        <taxon>Aculeata</taxon>
        <taxon>Apoidea</taxon>
        <taxon>Anthophila</taxon>
        <taxon>Apidae</taxon>
        <taxon>Frieseomelitta</taxon>
    </lineage>
</organism>
<name>A0A833S174_9HYME</name>
<protein>
    <submittedName>
        <fullName evidence="1">Uncharacterized protein</fullName>
    </submittedName>
</protein>
<evidence type="ECO:0000313" key="1">
    <source>
        <dbReference type="EMBL" id="KAF3425166.1"/>
    </source>
</evidence>
<accession>A0A833S174</accession>
<dbReference type="Proteomes" id="UP000655588">
    <property type="component" value="Unassembled WGS sequence"/>
</dbReference>
<reference evidence="1" key="1">
    <citation type="submission" date="2019-11" db="EMBL/GenBank/DDBJ databases">
        <title>The nuclear and mitochondrial genomes of Frieseomelitta varia - a highly eusocial stingless bee (Meliponini) with a permanently sterile worker caste.</title>
        <authorList>
            <person name="Freitas F.C.P."/>
            <person name="Lourenco A.P."/>
            <person name="Nunes F.M.F."/>
            <person name="Paschoal A.R."/>
            <person name="Abreu F.C.P."/>
            <person name="Barbin F.O."/>
            <person name="Bataglia L."/>
            <person name="Cardoso-Junior C.A.M."/>
            <person name="Cervoni M.S."/>
            <person name="Silva S.R."/>
            <person name="Dalarmi F."/>
            <person name="Del Lama M.A."/>
            <person name="Depintor T.S."/>
            <person name="Ferreira K.M."/>
            <person name="Goria P.S."/>
            <person name="Jaskot M.C."/>
            <person name="Lago D.C."/>
            <person name="Luna-Lucena D."/>
            <person name="Moda L.M."/>
            <person name="Nascimento L."/>
            <person name="Pedrino M."/>
            <person name="Rabico F.O."/>
            <person name="Sanches F.C."/>
            <person name="Santos D.E."/>
            <person name="Santos C.G."/>
            <person name="Vieira J."/>
            <person name="Lopes T.F."/>
            <person name="Barchuk A.R."/>
            <person name="Hartfelder K."/>
            <person name="Simoes Z.L.P."/>
            <person name="Bitondi M.M.G."/>
            <person name="Pinheiro D.G."/>
        </authorList>
    </citation>
    <scope>NUCLEOTIDE SEQUENCE</scope>
    <source>
        <strain evidence="1">USP_RPSP 00005682</strain>
        <tissue evidence="1">Whole individual</tissue>
    </source>
</reference>
<sequence>MRKSSHRKMDIVNTRFCCALPQKRRKTLEDQEVKDRLESLIMRAGEKSTSSLESLASVS</sequence>
<gene>
    <name evidence="1" type="ORF">E2986_12288</name>
</gene>
<dbReference type="AlphaFoldDB" id="A0A833S174"/>
<evidence type="ECO:0000313" key="2">
    <source>
        <dbReference type="Proteomes" id="UP000655588"/>
    </source>
</evidence>
<keyword evidence="2" id="KW-1185">Reference proteome</keyword>